<protein>
    <submittedName>
        <fullName evidence="3">Uncharacterized protein</fullName>
    </submittedName>
</protein>
<evidence type="ECO:0000256" key="2">
    <source>
        <dbReference type="SAM" id="Phobius"/>
    </source>
</evidence>
<dbReference type="Proteomes" id="UP000824890">
    <property type="component" value="Unassembled WGS sequence"/>
</dbReference>
<evidence type="ECO:0000313" key="4">
    <source>
        <dbReference type="Proteomes" id="UP000824890"/>
    </source>
</evidence>
<evidence type="ECO:0000256" key="1">
    <source>
        <dbReference type="SAM" id="MobiDB-lite"/>
    </source>
</evidence>
<keyword evidence="2" id="KW-0472">Membrane</keyword>
<accession>A0ABQ8BAU0</accession>
<dbReference type="EMBL" id="JAGKQM010000011">
    <property type="protein sequence ID" value="KAH0901924.1"/>
    <property type="molecule type" value="Genomic_DNA"/>
</dbReference>
<reference evidence="3 4" key="1">
    <citation type="submission" date="2021-05" db="EMBL/GenBank/DDBJ databases">
        <title>Genome Assembly of Synthetic Allotetraploid Brassica napus Reveals Homoeologous Exchanges between Subgenomes.</title>
        <authorList>
            <person name="Davis J.T."/>
        </authorList>
    </citation>
    <scope>NUCLEOTIDE SEQUENCE [LARGE SCALE GENOMIC DNA]</scope>
    <source>
        <strain evidence="4">cv. Da-Ae</strain>
        <tissue evidence="3">Seedling</tissue>
    </source>
</reference>
<keyword evidence="4" id="KW-1185">Reference proteome</keyword>
<feature type="region of interest" description="Disordered" evidence="1">
    <location>
        <begin position="64"/>
        <end position="94"/>
    </location>
</feature>
<organism evidence="3 4">
    <name type="scientific">Brassica napus</name>
    <name type="common">Rape</name>
    <dbReference type="NCBI Taxonomy" id="3708"/>
    <lineage>
        <taxon>Eukaryota</taxon>
        <taxon>Viridiplantae</taxon>
        <taxon>Streptophyta</taxon>
        <taxon>Embryophyta</taxon>
        <taxon>Tracheophyta</taxon>
        <taxon>Spermatophyta</taxon>
        <taxon>Magnoliopsida</taxon>
        <taxon>eudicotyledons</taxon>
        <taxon>Gunneridae</taxon>
        <taxon>Pentapetalae</taxon>
        <taxon>rosids</taxon>
        <taxon>malvids</taxon>
        <taxon>Brassicales</taxon>
        <taxon>Brassicaceae</taxon>
        <taxon>Brassiceae</taxon>
        <taxon>Brassica</taxon>
    </lineage>
</organism>
<proteinExistence type="predicted"/>
<keyword evidence="2" id="KW-0812">Transmembrane</keyword>
<feature type="compositionally biased region" description="Acidic residues" evidence="1">
    <location>
        <begin position="67"/>
        <end position="94"/>
    </location>
</feature>
<comment type="caution">
    <text evidence="3">The sequence shown here is derived from an EMBL/GenBank/DDBJ whole genome shotgun (WGS) entry which is preliminary data.</text>
</comment>
<sequence>MASSLMSIKHTVSSKLYAGINSFSSCSNYNRSHLVTLSCKGYVNPIFRLHSNQKSLKHLTRARKLEEEDEKEEDEDNEYYAAEEDDKEVYPVEEEDKDDCRAEEAVLKLYTDIKDRNINGVSEVIGDECQCFCNFLSSYRLLQGKKQVVAFFYWLMMNLGKDIKIIVRPTSKDGMTVGVQWQLAHTKLPQVFISSIPKLTNPIEMIALTMVYVQCTEWEKSNIQLGKGVSFHMFHIYQGKLNVEMFMEPIFHIEPLRLRTMAFAVSLAEKMFIFLRPVENIRRQAMTLFLLALLLLAAVVFYFTQPRL</sequence>
<gene>
    <name evidence="3" type="ORF">HID58_041427</name>
</gene>
<keyword evidence="2" id="KW-1133">Transmembrane helix</keyword>
<dbReference type="PANTHER" id="PTHR33698:SF6">
    <property type="entry name" value="TRANSMEMBRANE PROTEIN"/>
    <property type="match status" value="1"/>
</dbReference>
<name>A0ABQ8BAU0_BRANA</name>
<dbReference type="PANTHER" id="PTHR33698">
    <property type="entry name" value="NUCLEAR TRANSPORT FACTOR 2 (NTF2)-LIKE PROTEIN"/>
    <property type="match status" value="1"/>
</dbReference>
<feature type="transmembrane region" description="Helical" evidence="2">
    <location>
        <begin position="285"/>
        <end position="304"/>
    </location>
</feature>
<evidence type="ECO:0000313" key="3">
    <source>
        <dbReference type="EMBL" id="KAH0901924.1"/>
    </source>
</evidence>